<dbReference type="EMBL" id="CP017755">
    <property type="protein sequence ID" value="AOZ08843.1"/>
    <property type="molecule type" value="Genomic_DNA"/>
</dbReference>
<evidence type="ECO:0000256" key="1">
    <source>
        <dbReference type="SAM" id="SignalP"/>
    </source>
</evidence>
<dbReference type="PROSITE" id="PS51257">
    <property type="entry name" value="PROKAR_LIPOPROTEIN"/>
    <property type="match status" value="1"/>
</dbReference>
<dbReference type="Proteomes" id="UP000177515">
    <property type="component" value="Chromosome 2"/>
</dbReference>
<reference evidence="2 3" key="1">
    <citation type="submission" date="2016-10" db="EMBL/GenBank/DDBJ databases">
        <title>Complete genome sequences of three Cupriavidus strains isolated from various Malaysian environments.</title>
        <authorList>
            <person name="Abdullah A.A.-A."/>
            <person name="Shafie N.A.H."/>
            <person name="Lau N.S."/>
        </authorList>
    </citation>
    <scope>NUCLEOTIDE SEQUENCE [LARGE SCALE GENOMIC DNA]</scope>
    <source>
        <strain evidence="2 3">USMAA1020</strain>
    </source>
</reference>
<feature type="signal peptide" evidence="1">
    <location>
        <begin position="1"/>
        <end position="21"/>
    </location>
</feature>
<evidence type="ECO:0000313" key="2">
    <source>
        <dbReference type="EMBL" id="AOZ08843.1"/>
    </source>
</evidence>
<evidence type="ECO:0008006" key="4">
    <source>
        <dbReference type="Google" id="ProtNLM"/>
    </source>
</evidence>
<name>A0A1D9I9X6_9BURK</name>
<protein>
    <recommendedName>
        <fullName evidence="4">Cell wall surface anchor family protein</fullName>
    </recommendedName>
</protein>
<organism evidence="2 3">
    <name type="scientific">Cupriavidus malaysiensis</name>
    <dbReference type="NCBI Taxonomy" id="367825"/>
    <lineage>
        <taxon>Bacteria</taxon>
        <taxon>Pseudomonadati</taxon>
        <taxon>Pseudomonadota</taxon>
        <taxon>Betaproteobacteria</taxon>
        <taxon>Burkholderiales</taxon>
        <taxon>Burkholderiaceae</taxon>
        <taxon>Cupriavidus</taxon>
    </lineage>
</organism>
<accession>A0A1D9I9X6</accession>
<proteinExistence type="predicted"/>
<evidence type="ECO:0000313" key="3">
    <source>
        <dbReference type="Proteomes" id="UP000177515"/>
    </source>
</evidence>
<feature type="chain" id="PRO_5045270656" description="Cell wall surface anchor family protein" evidence="1">
    <location>
        <begin position="22"/>
        <end position="709"/>
    </location>
</feature>
<keyword evidence="3" id="KW-1185">Reference proteome</keyword>
<dbReference type="RefSeq" id="WP_071071511.1">
    <property type="nucleotide sequence ID" value="NZ_CP017755.1"/>
</dbReference>
<keyword evidence="1" id="KW-0732">Signal</keyword>
<sequence length="709" mass="70483">MSRPIQSIGAALGGAAVLALSACGGDGGTTTTTTSATPAAAATLSGTAATGSALANANVAVTDSSGNSPCQESSITTSAFGTYTCTLKAGEAAPFFIVVTDPTGNTQPLVSVSTTTPAAGAALTVNATPLTTAIAAQLAPDGNALTLVSGGTVDAAALKQTIANVVAQLSSVLAAIGAPAGYDPFTTAITAATASGAGNTADQLLDIVKVVKDPATGKAALATVDNPTPITLATATSAGGTLSAPAAGVASLPQAIQAVAQALSSCFALPASQRVLATDTTIPAAQGGPSVTSVAGACQNLTASSSNAAGVDFLHNGYQAGQFLFNTLTADSMTGARFGVPEVMAFYPAANSASGQDEAVLNIKYADGNGNPGNFITLARSIPNSATSAHASNWWLTGNQQPVDVSLKTLIRRVQQLNASNTGNFSRFQSGLQFSINAMGPGSVDGNGNPLNFARVTGPGLPSGGVVYVAPAAAESGQSYMDVSNTSGDITAILSALSATPPTAPLRCGNSPSASQPSYNCPNFWLYRTAGVSGGSATTLAANPANNSGITGNTVWAQSGDGSNPALVVKGTRYQVELFYGTSATPTYTYNKTLLTDLVQATQGVNLAWNTPGSTTLAALDPGNGGLNGAQASLSADWAQNAAAEQIGNVQVTVDTKGNWGASTPVPKGATSVVVNAAVPAFTTTTTRGFLFGYRMLDSSNKTAVYEYN</sequence>
<gene>
    <name evidence="2" type="ORF">BKK80_23390</name>
</gene>